<proteinExistence type="predicted"/>
<evidence type="ECO:0000256" key="7">
    <source>
        <dbReference type="ARBA" id="ARBA00022892"/>
    </source>
</evidence>
<comment type="subcellular location">
    <subcellularLocation>
        <location evidence="1">Endoplasmic reticulum membrane</location>
        <topology evidence="1">Single-pass type II membrane protein</topology>
    </subcellularLocation>
</comment>
<dbReference type="InterPro" id="IPR015943">
    <property type="entry name" value="WD40/YVTN_repeat-like_dom_sf"/>
</dbReference>
<dbReference type="OrthoDB" id="2013972at2759"/>
<evidence type="ECO:0000256" key="6">
    <source>
        <dbReference type="ARBA" id="ARBA00022824"/>
    </source>
</evidence>
<feature type="transmembrane region" description="Helical" evidence="12">
    <location>
        <begin position="473"/>
        <end position="492"/>
    </location>
</feature>
<gene>
    <name evidence="13" type="ORF">BCV69DRAFT_274242</name>
</gene>
<dbReference type="InterPro" id="IPR001680">
    <property type="entry name" value="WD40_rpt"/>
</dbReference>
<dbReference type="STRING" id="1684307.A0A316U0H3"/>
<dbReference type="GO" id="GO:0005085">
    <property type="term" value="F:guanyl-nucleotide exchange factor activity"/>
    <property type="evidence" value="ECO:0007669"/>
    <property type="project" value="InterPro"/>
</dbReference>
<keyword evidence="3" id="KW-0853">WD repeat</keyword>
<reference evidence="13 14" key="1">
    <citation type="journal article" date="2018" name="Mol. Biol. Evol.">
        <title>Broad Genomic Sampling Reveals a Smut Pathogenic Ancestry of the Fungal Clade Ustilaginomycotina.</title>
        <authorList>
            <person name="Kijpornyongpan T."/>
            <person name="Mondo S.J."/>
            <person name="Barry K."/>
            <person name="Sandor L."/>
            <person name="Lee J."/>
            <person name="Lipzen A."/>
            <person name="Pangilinan J."/>
            <person name="LaButti K."/>
            <person name="Hainaut M."/>
            <person name="Henrissat B."/>
            <person name="Grigoriev I.V."/>
            <person name="Spatafora J.W."/>
            <person name="Aime M.C."/>
        </authorList>
    </citation>
    <scope>NUCLEOTIDE SEQUENCE [LARGE SCALE GENOMIC DNA]</scope>
    <source>
        <strain evidence="13 14">MCA 4718</strain>
    </source>
</reference>
<name>A0A316U0H3_9BASI</name>
<accession>A0A316U0H3</accession>
<evidence type="ECO:0000256" key="1">
    <source>
        <dbReference type="ARBA" id="ARBA00004648"/>
    </source>
</evidence>
<keyword evidence="2" id="KW-0813">Transport</keyword>
<dbReference type="GO" id="GO:0015031">
    <property type="term" value="P:protein transport"/>
    <property type="evidence" value="ECO:0007669"/>
    <property type="project" value="UniProtKB-KW"/>
</dbReference>
<evidence type="ECO:0000256" key="4">
    <source>
        <dbReference type="ARBA" id="ARBA00022692"/>
    </source>
</evidence>
<feature type="region of interest" description="Disordered" evidence="11">
    <location>
        <begin position="407"/>
        <end position="430"/>
    </location>
</feature>
<protein>
    <submittedName>
        <fullName evidence="13">WD40 repeat-like protein</fullName>
    </submittedName>
</protein>
<dbReference type="GO" id="GO:0005789">
    <property type="term" value="C:endoplasmic reticulum membrane"/>
    <property type="evidence" value="ECO:0007669"/>
    <property type="project" value="UniProtKB-SubCell"/>
</dbReference>
<dbReference type="GeneID" id="37012765"/>
<evidence type="ECO:0000256" key="5">
    <source>
        <dbReference type="ARBA" id="ARBA00022737"/>
    </source>
</evidence>
<keyword evidence="8" id="KW-0653">Protein transport</keyword>
<dbReference type="InterPro" id="IPR011047">
    <property type="entry name" value="Quinoprotein_ADH-like_sf"/>
</dbReference>
<dbReference type="PANTHER" id="PTHR23284:SF0">
    <property type="entry name" value="PROLACTIN REGULATORY ELEMENT-BINDING PROTEIN"/>
    <property type="match status" value="1"/>
</dbReference>
<evidence type="ECO:0000313" key="13">
    <source>
        <dbReference type="EMBL" id="PWN18358.1"/>
    </source>
</evidence>
<dbReference type="Proteomes" id="UP000245942">
    <property type="component" value="Unassembled WGS sequence"/>
</dbReference>
<organism evidence="13 14">
    <name type="scientific">Pseudomicrostroma glucosiphilum</name>
    <dbReference type="NCBI Taxonomy" id="1684307"/>
    <lineage>
        <taxon>Eukaryota</taxon>
        <taxon>Fungi</taxon>
        <taxon>Dikarya</taxon>
        <taxon>Basidiomycota</taxon>
        <taxon>Ustilaginomycotina</taxon>
        <taxon>Exobasidiomycetes</taxon>
        <taxon>Microstromatales</taxon>
        <taxon>Microstromatales incertae sedis</taxon>
        <taxon>Pseudomicrostroma</taxon>
    </lineage>
</organism>
<keyword evidence="9 12" id="KW-1133">Transmembrane helix</keyword>
<evidence type="ECO:0000256" key="3">
    <source>
        <dbReference type="ARBA" id="ARBA00022574"/>
    </source>
</evidence>
<keyword evidence="6" id="KW-0256">Endoplasmic reticulum</keyword>
<evidence type="ECO:0000256" key="2">
    <source>
        <dbReference type="ARBA" id="ARBA00022448"/>
    </source>
</evidence>
<evidence type="ECO:0000256" key="11">
    <source>
        <dbReference type="SAM" id="MobiDB-lite"/>
    </source>
</evidence>
<keyword evidence="14" id="KW-1185">Reference proteome</keyword>
<evidence type="ECO:0000256" key="10">
    <source>
        <dbReference type="ARBA" id="ARBA00023136"/>
    </source>
</evidence>
<dbReference type="SUPFAM" id="SSF50998">
    <property type="entry name" value="Quinoprotein alcohol dehydrogenase-like"/>
    <property type="match status" value="1"/>
</dbReference>
<evidence type="ECO:0000256" key="9">
    <source>
        <dbReference type="ARBA" id="ARBA00022989"/>
    </source>
</evidence>
<dbReference type="Gene3D" id="2.130.10.10">
    <property type="entry name" value="YVTN repeat-like/Quinoprotein amine dehydrogenase"/>
    <property type="match status" value="2"/>
</dbReference>
<dbReference type="PANTHER" id="PTHR23284">
    <property type="entry name" value="PROLACTIN REGULATORY ELEMENT BINDING PROTEIN"/>
    <property type="match status" value="1"/>
</dbReference>
<dbReference type="GO" id="GO:0006888">
    <property type="term" value="P:endoplasmic reticulum to Golgi vesicle-mediated transport"/>
    <property type="evidence" value="ECO:0007669"/>
    <property type="project" value="TreeGrafter"/>
</dbReference>
<dbReference type="AlphaFoldDB" id="A0A316U0H3"/>
<keyword evidence="4 12" id="KW-0812">Transmembrane</keyword>
<dbReference type="RefSeq" id="XP_025345518.1">
    <property type="nucleotide sequence ID" value="XM_025491031.1"/>
</dbReference>
<evidence type="ECO:0000256" key="8">
    <source>
        <dbReference type="ARBA" id="ARBA00022927"/>
    </source>
</evidence>
<dbReference type="EMBL" id="KZ819337">
    <property type="protein sequence ID" value="PWN18358.1"/>
    <property type="molecule type" value="Genomic_DNA"/>
</dbReference>
<dbReference type="SMART" id="SM00320">
    <property type="entry name" value="WD40"/>
    <property type="match status" value="4"/>
</dbReference>
<dbReference type="InterPro" id="IPR045260">
    <property type="entry name" value="Sec12-like"/>
</dbReference>
<evidence type="ECO:0000256" key="12">
    <source>
        <dbReference type="SAM" id="Phobius"/>
    </source>
</evidence>
<dbReference type="Pfam" id="PF00400">
    <property type="entry name" value="WD40"/>
    <property type="match status" value="1"/>
</dbReference>
<feature type="compositionally biased region" description="Basic and acidic residues" evidence="11">
    <location>
        <begin position="419"/>
        <end position="430"/>
    </location>
</feature>
<keyword evidence="5" id="KW-0677">Repeat</keyword>
<evidence type="ECO:0000313" key="14">
    <source>
        <dbReference type="Proteomes" id="UP000245942"/>
    </source>
</evidence>
<dbReference type="GO" id="GO:0003400">
    <property type="term" value="P:regulation of COPII vesicle coating"/>
    <property type="evidence" value="ECO:0007669"/>
    <property type="project" value="TreeGrafter"/>
</dbReference>
<keyword evidence="7" id="KW-0931">ER-Golgi transport</keyword>
<sequence>MTIPLHFPIGTSVPVYCIDWIAPDVLVYAGGGGKSKTGVGNWLRALYVPATARSSSDVSVLAEVKLSSDEDAPMCMAVDATKTKTIVLGINEAGTQAADAKNRMLRMFRYEIQPSETGGQPVITFTPEASAPSLNLKDASDSYLRLLSFSPSSSQLVAASTEGSYAVHDFPSLQKSFNPTLDFDGEEIMDADFSQAGGQLVVCSGKRLKIFGTYPAPVDDTANPSEDVAISKTEATLAINASLGLGPKSSQADVEGTKAAQDAARSLGSPPVWHTIQNPALGGEGGCEFRAVRFGKSSKLSGQDDKTEESTTLLTVVNAKASTGGGKGKRSKRKSFLTSWSLPDLNMTQTRQLSEKPVTTFNISPSGRLLAYGSSDLSVGVVDADTLRVRMRVLESHAFPATGISWSPAPVSSGQTEGKNGKGKAEDVKPDPIHDNSWLASCSADGSLRLIRVPSDGATAGAFTSLLTGSNQFNLVIVVFLTLLILLLSLYVQKKLL</sequence>
<keyword evidence="10 12" id="KW-0472">Membrane</keyword>